<name>A0A2W5MFV4_9GAMM</name>
<dbReference type="InterPro" id="IPR030976">
    <property type="entry name" value="Mod_pep_NH_fam"/>
</dbReference>
<protein>
    <submittedName>
        <fullName evidence="1">Uncharacterized protein</fullName>
    </submittedName>
</protein>
<evidence type="ECO:0000313" key="2">
    <source>
        <dbReference type="Proteomes" id="UP000249046"/>
    </source>
</evidence>
<sequence>MSDGLLTSSQAESLLQRISSDDAFRARFESAPAEALQELGIPVELINQLPAACLKPKSLPPKTALSELMQKQREDAVNVTMAMNVPWVKLGSS</sequence>
<proteinExistence type="predicted"/>
<dbReference type="NCBIfam" id="TIGR04509">
    <property type="entry name" value="mod_pep_NH_fam"/>
    <property type="match status" value="1"/>
</dbReference>
<dbReference type="Proteomes" id="UP000249046">
    <property type="component" value="Unassembled WGS sequence"/>
</dbReference>
<dbReference type="AlphaFoldDB" id="A0A2W5MFV4"/>
<evidence type="ECO:0000313" key="1">
    <source>
        <dbReference type="EMBL" id="PZQ12280.1"/>
    </source>
</evidence>
<comment type="caution">
    <text evidence="1">The sequence shown here is derived from an EMBL/GenBank/DDBJ whole genome shotgun (WGS) entry which is preliminary data.</text>
</comment>
<gene>
    <name evidence="1" type="ORF">DI564_13410</name>
</gene>
<accession>A0A2W5MFV4</accession>
<reference evidence="1 2" key="1">
    <citation type="submission" date="2017-08" db="EMBL/GenBank/DDBJ databases">
        <title>Infants hospitalized years apart are colonized by the same room-sourced microbial strains.</title>
        <authorList>
            <person name="Brooks B."/>
            <person name="Olm M.R."/>
            <person name="Firek B.A."/>
            <person name="Baker R."/>
            <person name="Thomas B.C."/>
            <person name="Morowitz M.J."/>
            <person name="Banfield J.F."/>
        </authorList>
    </citation>
    <scope>NUCLEOTIDE SEQUENCE [LARGE SCALE GENOMIC DNA]</scope>
    <source>
        <strain evidence="1">S2_005_003_R2_42</strain>
    </source>
</reference>
<dbReference type="EMBL" id="QFPO01000013">
    <property type="protein sequence ID" value="PZQ12280.1"/>
    <property type="molecule type" value="Genomic_DNA"/>
</dbReference>
<organism evidence="1 2">
    <name type="scientific">Rhodanobacter denitrificans</name>
    <dbReference type="NCBI Taxonomy" id="666685"/>
    <lineage>
        <taxon>Bacteria</taxon>
        <taxon>Pseudomonadati</taxon>
        <taxon>Pseudomonadota</taxon>
        <taxon>Gammaproteobacteria</taxon>
        <taxon>Lysobacterales</taxon>
        <taxon>Rhodanobacteraceae</taxon>
        <taxon>Rhodanobacter</taxon>
    </lineage>
</organism>